<dbReference type="RefSeq" id="WP_201176503.1">
    <property type="nucleotide sequence ID" value="NZ_JAEPWM010000011.1"/>
</dbReference>
<keyword evidence="5" id="KW-1185">Reference proteome</keyword>
<keyword evidence="2" id="KW-0472">Membrane</keyword>
<accession>A0A934WPV2</accession>
<reference evidence="4" key="2">
    <citation type="submission" date="2021-01" db="EMBL/GenBank/DDBJ databases">
        <authorList>
            <person name="Kang M."/>
        </authorList>
    </citation>
    <scope>NUCLEOTIDE SEQUENCE</scope>
    <source>
        <strain evidence="4">KACC 17527</strain>
    </source>
</reference>
<feature type="chain" id="PRO_5037081826" description="Tetratricopeptide repeat protein" evidence="3">
    <location>
        <begin position="17"/>
        <end position="308"/>
    </location>
</feature>
<name>A0A934WPV2_9BURK</name>
<protein>
    <recommendedName>
        <fullName evidence="6">Tetratricopeptide repeat protein</fullName>
    </recommendedName>
</protein>
<keyword evidence="3" id="KW-0732">Signal</keyword>
<feature type="region of interest" description="Disordered" evidence="1">
    <location>
        <begin position="158"/>
        <end position="177"/>
    </location>
</feature>
<gene>
    <name evidence="4" type="ORF">JJB11_21690</name>
</gene>
<evidence type="ECO:0000256" key="2">
    <source>
        <dbReference type="SAM" id="Phobius"/>
    </source>
</evidence>
<evidence type="ECO:0008006" key="6">
    <source>
        <dbReference type="Google" id="ProtNLM"/>
    </source>
</evidence>
<keyword evidence="2" id="KW-0812">Transmembrane</keyword>
<keyword evidence="2" id="KW-1133">Transmembrane helix</keyword>
<feature type="signal peptide" evidence="3">
    <location>
        <begin position="1"/>
        <end position="16"/>
    </location>
</feature>
<organism evidence="4 5">
    <name type="scientific">Ramlibacter ginsenosidimutans</name>
    <dbReference type="NCBI Taxonomy" id="502333"/>
    <lineage>
        <taxon>Bacteria</taxon>
        <taxon>Pseudomonadati</taxon>
        <taxon>Pseudomonadota</taxon>
        <taxon>Betaproteobacteria</taxon>
        <taxon>Burkholderiales</taxon>
        <taxon>Comamonadaceae</taxon>
        <taxon>Ramlibacter</taxon>
    </lineage>
</organism>
<evidence type="ECO:0000313" key="5">
    <source>
        <dbReference type="Proteomes" id="UP000630528"/>
    </source>
</evidence>
<dbReference type="EMBL" id="JAEPWM010000011">
    <property type="protein sequence ID" value="MBK6008720.1"/>
    <property type="molecule type" value="Genomic_DNA"/>
</dbReference>
<evidence type="ECO:0000313" key="4">
    <source>
        <dbReference type="EMBL" id="MBK6008720.1"/>
    </source>
</evidence>
<proteinExistence type="predicted"/>
<feature type="compositionally biased region" description="Basic and acidic residues" evidence="1">
    <location>
        <begin position="167"/>
        <end position="177"/>
    </location>
</feature>
<evidence type="ECO:0000256" key="3">
    <source>
        <dbReference type="SAM" id="SignalP"/>
    </source>
</evidence>
<sequence length="308" mass="31563">MFLSLLLALVAFAVHAQPAHEPTVDEIYQAAEHGDLVGARSMVDQVLAKHPNSAKAHYVKAEVAARQHEAALARGELQAAETLAPGLPFARPDAVSALRAQLGRPSRHAVTPVPDDALRQPAHAGRSGFPVGGFVALVLIFIVAMTFVRSRLSAAAAPTASVYPPQRPDEAFGRYDAPHAGYPSGAYQPGAYPPGAYSATPAPSLGSTLGHGLATGLAVGAGVVAAEEIGHRIFDHQGGALHAPAAAPGAWGENSPLARDAGIDALRGGADPNPDMGGRDFGIADHGGWEDAGGGDFGVENGSDDWNT</sequence>
<dbReference type="Proteomes" id="UP000630528">
    <property type="component" value="Unassembled WGS sequence"/>
</dbReference>
<feature type="transmembrane region" description="Helical" evidence="2">
    <location>
        <begin position="128"/>
        <end position="148"/>
    </location>
</feature>
<reference evidence="4" key="1">
    <citation type="journal article" date="2012" name="J. Microbiol. Biotechnol.">
        <title>Ramlibacter ginsenosidimutans sp. nov., with ginsenoside-converting activity.</title>
        <authorList>
            <person name="Wang L."/>
            <person name="An D.S."/>
            <person name="Kim S.G."/>
            <person name="Jin F.X."/>
            <person name="Kim S.C."/>
            <person name="Lee S.T."/>
            <person name="Im W.T."/>
        </authorList>
    </citation>
    <scope>NUCLEOTIDE SEQUENCE</scope>
    <source>
        <strain evidence="4">KACC 17527</strain>
    </source>
</reference>
<evidence type="ECO:0000256" key="1">
    <source>
        <dbReference type="SAM" id="MobiDB-lite"/>
    </source>
</evidence>
<comment type="caution">
    <text evidence="4">The sequence shown here is derived from an EMBL/GenBank/DDBJ whole genome shotgun (WGS) entry which is preliminary data.</text>
</comment>
<dbReference type="AlphaFoldDB" id="A0A934WPV2"/>
<feature type="region of interest" description="Disordered" evidence="1">
    <location>
        <begin position="272"/>
        <end position="308"/>
    </location>
</feature>